<organism evidence="1 2">
    <name type="scientific">Porphyromonas cangingivalis</name>
    <dbReference type="NCBI Taxonomy" id="36874"/>
    <lineage>
        <taxon>Bacteria</taxon>
        <taxon>Pseudomonadati</taxon>
        <taxon>Bacteroidota</taxon>
        <taxon>Bacteroidia</taxon>
        <taxon>Bacteroidales</taxon>
        <taxon>Porphyromonadaceae</taxon>
        <taxon>Porphyromonas</taxon>
    </lineage>
</organism>
<gene>
    <name evidence="1" type="ORF">SAMN02745205_00278</name>
</gene>
<reference evidence="1 2" key="1">
    <citation type="submission" date="2017-02" db="EMBL/GenBank/DDBJ databases">
        <authorList>
            <person name="Peterson S.W."/>
        </authorList>
    </citation>
    <scope>NUCLEOTIDE SEQUENCE [LARGE SCALE GENOMIC DNA]</scope>
    <source>
        <strain evidence="1 2">ATCC 700135</strain>
    </source>
</reference>
<dbReference type="Pfam" id="PF06980">
    <property type="entry name" value="DUF1302"/>
    <property type="match status" value="1"/>
</dbReference>
<dbReference type="AlphaFoldDB" id="A0A1T4JQL2"/>
<evidence type="ECO:0008006" key="3">
    <source>
        <dbReference type="Google" id="ProtNLM"/>
    </source>
</evidence>
<name>A0A1T4JQL2_PORCN</name>
<dbReference type="RefSeq" id="WP_126464415.1">
    <property type="nucleotide sequence ID" value="NZ_FUWL01000003.1"/>
</dbReference>
<dbReference type="InterPro" id="IPR010727">
    <property type="entry name" value="DUF1302"/>
</dbReference>
<dbReference type="EMBL" id="FUWL01000003">
    <property type="protein sequence ID" value="SJZ32327.1"/>
    <property type="molecule type" value="Genomic_DNA"/>
</dbReference>
<evidence type="ECO:0000313" key="1">
    <source>
        <dbReference type="EMBL" id="SJZ32327.1"/>
    </source>
</evidence>
<proteinExistence type="predicted"/>
<dbReference type="Proteomes" id="UP000189956">
    <property type="component" value="Unassembled WGS sequence"/>
</dbReference>
<evidence type="ECO:0000313" key="2">
    <source>
        <dbReference type="Proteomes" id="UP000189956"/>
    </source>
</evidence>
<protein>
    <recommendedName>
        <fullName evidence="3">Alginate export domain-containing protein</fullName>
    </recommendedName>
</protein>
<accession>A0A1T4JQL2</accession>
<dbReference type="SUPFAM" id="SSF56935">
    <property type="entry name" value="Porins"/>
    <property type="match status" value="1"/>
</dbReference>
<sequence length="423" mass="48266">MKMLGITKGWNLFVSVVLTFAVSLVAWGQQDDKQRFEVKGFVDTYQALRSSSPFDFMSSRSTVRTEVKKTFGSSQVNVSLNIVHNALLKEETSIRLREAYFEHREHHWGLKAGRQLIIWGVADGIRITDHLSPMDLTEFLAQDYDDIRMPMNALRFLLFNEKVQFEAVLVPTFEGYKLPTDSRNPWYPFAALDAHPGLKVSWDTDAGRPDFNIRNIEYGGRLSFTLPGVDFSLSALHTWNKMPIFEQQWVSPQALTIVPRHYRMGLIGADIALPVRQVVIRGEAALSIDKHFTYSAPKPSEGFETLNWLMGIDWYAPNDWMISGQVSSESIFGYKSHISQDQTTALLTLSISKSLLGNTLKLSDFAYIDMVGQGWFSRFTADYALSDQIHIMGGYDWLGSRKGGLFDAYKKNSEFWLRVRYSF</sequence>